<proteinExistence type="predicted"/>
<reference evidence="2" key="1">
    <citation type="submission" date="2022-11" db="UniProtKB">
        <authorList>
            <consortium name="WormBaseParasite"/>
        </authorList>
    </citation>
    <scope>IDENTIFICATION</scope>
</reference>
<organism evidence="1 2">
    <name type="scientific">Ditylenchus dipsaci</name>
    <dbReference type="NCBI Taxonomy" id="166011"/>
    <lineage>
        <taxon>Eukaryota</taxon>
        <taxon>Metazoa</taxon>
        <taxon>Ecdysozoa</taxon>
        <taxon>Nematoda</taxon>
        <taxon>Chromadorea</taxon>
        <taxon>Rhabditida</taxon>
        <taxon>Tylenchina</taxon>
        <taxon>Tylenchomorpha</taxon>
        <taxon>Sphaerularioidea</taxon>
        <taxon>Anguinidae</taxon>
        <taxon>Anguininae</taxon>
        <taxon>Ditylenchus</taxon>
    </lineage>
</organism>
<protein>
    <submittedName>
        <fullName evidence="2">Uncharacterized protein</fullName>
    </submittedName>
</protein>
<keyword evidence="1" id="KW-1185">Reference proteome</keyword>
<evidence type="ECO:0000313" key="2">
    <source>
        <dbReference type="WBParaSite" id="jg107"/>
    </source>
</evidence>
<sequence>MNNSLLKFIITSGQSVNLMGDQGFIEFLDSYRLVSLLFISQKKIRVVVFRVEAEKTGSKKTAKICYLQENTMSKRIDAKLEGVKVDVLTKLEQLKSIGRGLTQDFAKKNVDYLAVTAHIVDNNWSVNIEFVTTIEE</sequence>
<name>A0A915CMZ1_9BILA</name>
<accession>A0A915CMZ1</accession>
<dbReference type="WBParaSite" id="jg107">
    <property type="protein sequence ID" value="jg107"/>
    <property type="gene ID" value="jg107"/>
</dbReference>
<evidence type="ECO:0000313" key="1">
    <source>
        <dbReference type="Proteomes" id="UP000887574"/>
    </source>
</evidence>
<dbReference type="Proteomes" id="UP000887574">
    <property type="component" value="Unplaced"/>
</dbReference>
<dbReference type="AlphaFoldDB" id="A0A915CMZ1"/>